<evidence type="ECO:0000256" key="1">
    <source>
        <dbReference type="ARBA" id="ARBA00010641"/>
    </source>
</evidence>
<dbReference type="InterPro" id="IPR014284">
    <property type="entry name" value="RNA_pol_sigma-70_dom"/>
</dbReference>
<accession>A0ABS7FNJ1</accession>
<dbReference type="NCBIfam" id="TIGR02937">
    <property type="entry name" value="sigma70-ECF"/>
    <property type="match status" value="1"/>
</dbReference>
<reference evidence="8 9" key="1">
    <citation type="submission" date="2021-07" db="EMBL/GenBank/DDBJ databases">
        <title>Actinomadura sp. PM05-2 isolated from lichen.</title>
        <authorList>
            <person name="Somphong A."/>
            <person name="Phongsopitanun W."/>
            <person name="Tanasupawat S."/>
            <person name="Peongsungnone V."/>
        </authorList>
    </citation>
    <scope>NUCLEOTIDE SEQUENCE [LARGE SCALE GENOMIC DNA]</scope>
    <source>
        <strain evidence="8 9">PM05-2</strain>
    </source>
</reference>
<keyword evidence="3" id="KW-0731">Sigma factor</keyword>
<evidence type="ECO:0000259" key="7">
    <source>
        <dbReference type="Pfam" id="PF08281"/>
    </source>
</evidence>
<dbReference type="Pfam" id="PF04542">
    <property type="entry name" value="Sigma70_r2"/>
    <property type="match status" value="1"/>
</dbReference>
<keyword evidence="9" id="KW-1185">Reference proteome</keyword>
<dbReference type="Pfam" id="PF08281">
    <property type="entry name" value="Sigma70_r4_2"/>
    <property type="match status" value="1"/>
</dbReference>
<dbReference type="Gene3D" id="1.10.10.10">
    <property type="entry name" value="Winged helix-like DNA-binding domain superfamily/Winged helix DNA-binding domain"/>
    <property type="match status" value="1"/>
</dbReference>
<dbReference type="SUPFAM" id="SSF88659">
    <property type="entry name" value="Sigma3 and sigma4 domains of RNA polymerase sigma factors"/>
    <property type="match status" value="1"/>
</dbReference>
<organism evidence="8 9">
    <name type="scientific">Actinomadura parmotrematis</name>
    <dbReference type="NCBI Taxonomy" id="2864039"/>
    <lineage>
        <taxon>Bacteria</taxon>
        <taxon>Bacillati</taxon>
        <taxon>Actinomycetota</taxon>
        <taxon>Actinomycetes</taxon>
        <taxon>Streptosporangiales</taxon>
        <taxon>Thermomonosporaceae</taxon>
        <taxon>Actinomadura</taxon>
    </lineage>
</organism>
<evidence type="ECO:0000256" key="5">
    <source>
        <dbReference type="SAM" id="MobiDB-lite"/>
    </source>
</evidence>
<evidence type="ECO:0000313" key="9">
    <source>
        <dbReference type="Proteomes" id="UP000774570"/>
    </source>
</evidence>
<protein>
    <submittedName>
        <fullName evidence="8">RNA polymerase sigma factor</fullName>
    </submittedName>
</protein>
<evidence type="ECO:0000313" key="8">
    <source>
        <dbReference type="EMBL" id="MBW8481949.1"/>
    </source>
</evidence>
<dbReference type="EMBL" id="JAIBOA010000003">
    <property type="protein sequence ID" value="MBW8481949.1"/>
    <property type="molecule type" value="Genomic_DNA"/>
</dbReference>
<dbReference type="InterPro" id="IPR007627">
    <property type="entry name" value="RNA_pol_sigma70_r2"/>
</dbReference>
<dbReference type="CDD" id="cd06171">
    <property type="entry name" value="Sigma70_r4"/>
    <property type="match status" value="1"/>
</dbReference>
<sequence length="210" mass="22135">MSSRGRPPTGRPPEPAGADADAAVIARSRREPECFAALYDRHFAGIHRYLTARLGRDAADDLAAETFCVAFRKRAGFDAARGAVRPWPYGIATNLAAQHRRDEGRRYDLLARAAAGGPGGPDDVADRVADRVTAQDLRPRIAGAVAGLPDGDRDVLLLVAVAGLGYAEAAAALGIPGGTVGSRLNRARRKVRLALGGIDPARIVEEDPRG</sequence>
<dbReference type="InterPro" id="IPR036388">
    <property type="entry name" value="WH-like_DNA-bd_sf"/>
</dbReference>
<comment type="caution">
    <text evidence="8">The sequence shown here is derived from an EMBL/GenBank/DDBJ whole genome shotgun (WGS) entry which is preliminary data.</text>
</comment>
<feature type="domain" description="RNA polymerase sigma factor 70 region 4 type 2" evidence="7">
    <location>
        <begin position="141"/>
        <end position="190"/>
    </location>
</feature>
<evidence type="ECO:0000256" key="4">
    <source>
        <dbReference type="ARBA" id="ARBA00023163"/>
    </source>
</evidence>
<evidence type="ECO:0000259" key="6">
    <source>
        <dbReference type="Pfam" id="PF04542"/>
    </source>
</evidence>
<dbReference type="Proteomes" id="UP000774570">
    <property type="component" value="Unassembled WGS sequence"/>
</dbReference>
<keyword evidence="2" id="KW-0805">Transcription regulation</keyword>
<comment type="similarity">
    <text evidence="1">Belongs to the sigma-70 factor family. ECF subfamily.</text>
</comment>
<dbReference type="PANTHER" id="PTHR43133:SF25">
    <property type="entry name" value="RNA POLYMERASE SIGMA FACTOR RFAY-RELATED"/>
    <property type="match status" value="1"/>
</dbReference>
<proteinExistence type="inferred from homology"/>
<dbReference type="InterPro" id="IPR013249">
    <property type="entry name" value="RNA_pol_sigma70_r4_t2"/>
</dbReference>
<evidence type="ECO:0000256" key="2">
    <source>
        <dbReference type="ARBA" id="ARBA00023015"/>
    </source>
</evidence>
<dbReference type="InterPro" id="IPR013324">
    <property type="entry name" value="RNA_pol_sigma_r3/r4-like"/>
</dbReference>
<feature type="domain" description="RNA polymerase sigma-70 region 2" evidence="6">
    <location>
        <begin position="38"/>
        <end position="106"/>
    </location>
</feature>
<evidence type="ECO:0000256" key="3">
    <source>
        <dbReference type="ARBA" id="ARBA00023082"/>
    </source>
</evidence>
<gene>
    <name evidence="8" type="ORF">K1Y72_06200</name>
</gene>
<keyword evidence="4" id="KW-0804">Transcription</keyword>
<feature type="region of interest" description="Disordered" evidence="5">
    <location>
        <begin position="1"/>
        <end position="21"/>
    </location>
</feature>
<dbReference type="InterPro" id="IPR013325">
    <property type="entry name" value="RNA_pol_sigma_r2"/>
</dbReference>
<dbReference type="Gene3D" id="1.10.1740.10">
    <property type="match status" value="1"/>
</dbReference>
<dbReference type="SUPFAM" id="SSF88946">
    <property type="entry name" value="Sigma2 domain of RNA polymerase sigma factors"/>
    <property type="match status" value="1"/>
</dbReference>
<name>A0ABS7FNJ1_9ACTN</name>
<dbReference type="PANTHER" id="PTHR43133">
    <property type="entry name" value="RNA POLYMERASE ECF-TYPE SIGMA FACTO"/>
    <property type="match status" value="1"/>
</dbReference>
<dbReference type="InterPro" id="IPR039425">
    <property type="entry name" value="RNA_pol_sigma-70-like"/>
</dbReference>